<evidence type="ECO:0000313" key="1">
    <source>
        <dbReference type="EMBL" id="UVI35007.1"/>
    </source>
</evidence>
<keyword evidence="2" id="KW-1185">Reference proteome</keyword>
<gene>
    <name evidence="1" type="ORF">L1F31_12870</name>
</gene>
<name>A0ABY5SKF3_9MICO</name>
<organism evidence="1 2">
    <name type="scientific">Brevibacterium spongiae</name>
    <dbReference type="NCBI Taxonomy" id="2909672"/>
    <lineage>
        <taxon>Bacteria</taxon>
        <taxon>Bacillati</taxon>
        <taxon>Actinomycetota</taxon>
        <taxon>Actinomycetes</taxon>
        <taxon>Micrococcales</taxon>
        <taxon>Brevibacteriaceae</taxon>
        <taxon>Brevibacterium</taxon>
    </lineage>
</organism>
<protein>
    <submittedName>
        <fullName evidence="1">Uncharacterized protein</fullName>
    </submittedName>
</protein>
<dbReference type="Proteomes" id="UP001064879">
    <property type="component" value="Chromosome"/>
</dbReference>
<dbReference type="RefSeq" id="WP_265417680.1">
    <property type="nucleotide sequence ID" value="NZ_CP093443.1"/>
</dbReference>
<sequence>MNPRDPNAIDSRRRGERHVDDRLAKTPGIVYVDYDTPAIAEELHKLAGTWPKIVHIDDATFWPIVERHKLPPLDEAEVQKKIDHFLNSPGSYEEKARYIDKRYSRRMRYRITQAFGEHIAEVISQRRKAEQQLAKSKPPKDSAMDIMARNLGINRVS</sequence>
<accession>A0ABY5SKF3</accession>
<evidence type="ECO:0000313" key="2">
    <source>
        <dbReference type="Proteomes" id="UP001064879"/>
    </source>
</evidence>
<dbReference type="EMBL" id="CP093443">
    <property type="protein sequence ID" value="UVI35007.1"/>
    <property type="molecule type" value="Genomic_DNA"/>
</dbReference>
<proteinExistence type="predicted"/>
<reference evidence="1" key="1">
    <citation type="submission" date="2022-03" db="EMBL/GenBank/DDBJ databases">
        <title>Brevibacterium spongiae sp. nov., isolated from marine sponge.</title>
        <authorList>
            <person name="Li Z."/>
            <person name="Zhang M."/>
        </authorList>
    </citation>
    <scope>NUCLEOTIDE SEQUENCE</scope>
    <source>
        <strain evidence="1">WHS-Z9</strain>
    </source>
</reference>